<keyword evidence="2" id="KW-1003">Cell membrane</keyword>
<evidence type="ECO:0000256" key="1">
    <source>
        <dbReference type="ARBA" id="ARBA00004251"/>
    </source>
</evidence>
<feature type="transmembrane region" description="Helical" evidence="16">
    <location>
        <begin position="1330"/>
        <end position="1354"/>
    </location>
</feature>
<feature type="chain" id="PRO_5043584330" description="Down syndrome cell adhesion molecule-like protein Dscam2" evidence="17">
    <location>
        <begin position="28"/>
        <end position="1479"/>
    </location>
</feature>
<dbReference type="SUPFAM" id="SSF49265">
    <property type="entry name" value="Fibronectin type III"/>
    <property type="match status" value="2"/>
</dbReference>
<dbReference type="SMART" id="SM00406">
    <property type="entry name" value="IGv"/>
    <property type="match status" value="3"/>
</dbReference>
<evidence type="ECO:0000256" key="10">
    <source>
        <dbReference type="ARBA" id="ARBA00023136"/>
    </source>
</evidence>
<keyword evidence="9" id="KW-0770">Synapse</keyword>
<dbReference type="SMART" id="SM00060">
    <property type="entry name" value="FN3"/>
    <property type="match status" value="4"/>
</dbReference>
<dbReference type="PROSITE" id="PS50835">
    <property type="entry name" value="IG_LIKE"/>
    <property type="match status" value="9"/>
</dbReference>
<dbReference type="CDD" id="cd20957">
    <property type="entry name" value="IgC2_3_Dscam"/>
    <property type="match status" value="1"/>
</dbReference>
<feature type="domain" description="Fibronectin type-III" evidence="19">
    <location>
        <begin position="915"/>
        <end position="1011"/>
    </location>
</feature>
<dbReference type="InterPro" id="IPR003598">
    <property type="entry name" value="Ig_sub2"/>
</dbReference>
<keyword evidence="3 16" id="KW-0812">Transmembrane</keyword>
<dbReference type="InterPro" id="IPR013106">
    <property type="entry name" value="Ig_V-set"/>
</dbReference>
<dbReference type="Proteomes" id="UP001497382">
    <property type="component" value="Unassembled WGS sequence"/>
</dbReference>
<dbReference type="FunFam" id="2.60.40.10:FF:000017">
    <property type="entry name" value="Down syndrome cell adhesion molecule b"/>
    <property type="match status" value="1"/>
</dbReference>
<feature type="signal peptide" evidence="17">
    <location>
        <begin position="1"/>
        <end position="27"/>
    </location>
</feature>
<feature type="domain" description="Ig-like" evidence="18">
    <location>
        <begin position="428"/>
        <end position="522"/>
    </location>
</feature>
<dbReference type="GO" id="GO:0007399">
    <property type="term" value="P:nervous system development"/>
    <property type="evidence" value="ECO:0007669"/>
    <property type="project" value="UniProtKB-KW"/>
</dbReference>
<evidence type="ECO:0000256" key="11">
    <source>
        <dbReference type="ARBA" id="ARBA00023157"/>
    </source>
</evidence>
<feature type="domain" description="Ig-like" evidence="18">
    <location>
        <begin position="814"/>
        <end position="906"/>
    </location>
</feature>
<feature type="domain" description="Fibronectin type-III" evidence="19">
    <location>
        <begin position="1211"/>
        <end position="1312"/>
    </location>
</feature>
<evidence type="ECO:0000256" key="14">
    <source>
        <dbReference type="ARBA" id="ARBA00034103"/>
    </source>
</evidence>
<dbReference type="SMART" id="SM00409">
    <property type="entry name" value="IG"/>
    <property type="match status" value="9"/>
</dbReference>
<evidence type="ECO:0000256" key="13">
    <source>
        <dbReference type="ARBA" id="ARBA00023319"/>
    </source>
</evidence>
<dbReference type="GO" id="GO:0098609">
    <property type="term" value="P:cell-cell adhesion"/>
    <property type="evidence" value="ECO:0007669"/>
    <property type="project" value="TreeGrafter"/>
</dbReference>
<evidence type="ECO:0000256" key="17">
    <source>
        <dbReference type="SAM" id="SignalP"/>
    </source>
</evidence>
<keyword evidence="11" id="KW-1015">Disulfide bond</keyword>
<name>A0AAV2ACM8_9ARAC</name>
<dbReference type="SUPFAM" id="SSF48726">
    <property type="entry name" value="Immunoglobulin"/>
    <property type="match status" value="9"/>
</dbReference>
<keyword evidence="10 16" id="KW-0472">Membrane</keyword>
<dbReference type="Pfam" id="PF00041">
    <property type="entry name" value="fn3"/>
    <property type="match status" value="3"/>
</dbReference>
<dbReference type="InterPro" id="IPR013098">
    <property type="entry name" value="Ig_I-set"/>
</dbReference>
<feature type="compositionally biased region" description="Polar residues" evidence="15">
    <location>
        <begin position="1442"/>
        <end position="1462"/>
    </location>
</feature>
<keyword evidence="8 16" id="KW-1133">Transmembrane helix</keyword>
<evidence type="ECO:0000256" key="9">
    <source>
        <dbReference type="ARBA" id="ARBA00023018"/>
    </source>
</evidence>
<dbReference type="FunFam" id="2.60.40.10:FF:000120">
    <property type="entry name" value="Down syndrome cell adhesion molecule like 1"/>
    <property type="match status" value="1"/>
</dbReference>
<evidence type="ECO:0000256" key="2">
    <source>
        <dbReference type="ARBA" id="ARBA00022475"/>
    </source>
</evidence>
<evidence type="ECO:0000256" key="4">
    <source>
        <dbReference type="ARBA" id="ARBA00022729"/>
    </source>
</evidence>
<feature type="domain" description="Ig-like" evidence="18">
    <location>
        <begin position="37"/>
        <end position="132"/>
    </location>
</feature>
<dbReference type="Pfam" id="PF07679">
    <property type="entry name" value="I-set"/>
    <property type="match status" value="2"/>
</dbReference>
<dbReference type="FunFam" id="2.60.40.10:FF:000324">
    <property type="entry name" value="Down syndrome cell adhesion molecule, isoform D"/>
    <property type="match status" value="1"/>
</dbReference>
<keyword evidence="21" id="KW-1185">Reference proteome</keyword>
<feature type="domain" description="Fibronectin type-III" evidence="19">
    <location>
        <begin position="1016"/>
        <end position="1115"/>
    </location>
</feature>
<dbReference type="CDD" id="cd00096">
    <property type="entry name" value="Ig"/>
    <property type="match status" value="1"/>
</dbReference>
<feature type="domain" description="Ig-like" evidence="18">
    <location>
        <begin position="526"/>
        <end position="613"/>
    </location>
</feature>
<dbReference type="PROSITE" id="PS50853">
    <property type="entry name" value="FN3"/>
    <property type="match status" value="4"/>
</dbReference>
<keyword evidence="5" id="KW-0677">Repeat</keyword>
<evidence type="ECO:0000256" key="8">
    <source>
        <dbReference type="ARBA" id="ARBA00022989"/>
    </source>
</evidence>
<dbReference type="Gene3D" id="2.60.40.10">
    <property type="entry name" value="Immunoglobulins"/>
    <property type="match status" value="13"/>
</dbReference>
<evidence type="ECO:0000313" key="21">
    <source>
        <dbReference type="Proteomes" id="UP001497382"/>
    </source>
</evidence>
<proteinExistence type="predicted"/>
<dbReference type="InterPro" id="IPR036116">
    <property type="entry name" value="FN3_sf"/>
</dbReference>
<dbReference type="InterPro" id="IPR013783">
    <property type="entry name" value="Ig-like_fold"/>
</dbReference>
<feature type="domain" description="Ig-like" evidence="18">
    <location>
        <begin position="714"/>
        <end position="803"/>
    </location>
</feature>
<evidence type="ECO:0000256" key="12">
    <source>
        <dbReference type="ARBA" id="ARBA00023180"/>
    </source>
</evidence>
<keyword evidence="6" id="KW-0130">Cell adhesion</keyword>
<dbReference type="PANTHER" id="PTHR44170">
    <property type="entry name" value="PROTEIN SIDEKICK"/>
    <property type="match status" value="1"/>
</dbReference>
<feature type="region of interest" description="Disordered" evidence="15">
    <location>
        <begin position="1442"/>
        <end position="1479"/>
    </location>
</feature>
<dbReference type="InterPro" id="IPR056754">
    <property type="entry name" value="DSCAM/DSCAML_C"/>
</dbReference>
<accession>A0AAV2ACM8</accession>
<feature type="domain" description="Ig-like" evidence="18">
    <location>
        <begin position="337"/>
        <end position="425"/>
    </location>
</feature>
<dbReference type="SMART" id="SM00408">
    <property type="entry name" value="IGc2"/>
    <property type="match status" value="8"/>
</dbReference>
<reference evidence="20 21" key="1">
    <citation type="submission" date="2024-04" db="EMBL/GenBank/DDBJ databases">
        <authorList>
            <person name="Rising A."/>
            <person name="Reimegard J."/>
            <person name="Sonavane S."/>
            <person name="Akerstrom W."/>
            <person name="Nylinder S."/>
            <person name="Hedman E."/>
            <person name="Kallberg Y."/>
        </authorList>
    </citation>
    <scope>NUCLEOTIDE SEQUENCE [LARGE SCALE GENOMIC DNA]</scope>
</reference>
<feature type="domain" description="Ig-like" evidence="18">
    <location>
        <begin position="617"/>
        <end position="711"/>
    </location>
</feature>
<dbReference type="FunFam" id="2.60.40.10:FF:001049">
    <property type="entry name" value="Down syndrome cell adhesion molecule-like protein Dscam2"/>
    <property type="match status" value="1"/>
</dbReference>
<evidence type="ECO:0000259" key="19">
    <source>
        <dbReference type="PROSITE" id="PS50853"/>
    </source>
</evidence>
<dbReference type="CDD" id="cd00063">
    <property type="entry name" value="FN3"/>
    <property type="match status" value="4"/>
</dbReference>
<feature type="domain" description="Fibronectin type-III" evidence="19">
    <location>
        <begin position="1117"/>
        <end position="1210"/>
    </location>
</feature>
<dbReference type="GO" id="GO:0045202">
    <property type="term" value="C:synapse"/>
    <property type="evidence" value="ECO:0007669"/>
    <property type="project" value="UniProtKB-SubCell"/>
</dbReference>
<keyword evidence="7" id="KW-0524">Neurogenesis</keyword>
<comment type="caution">
    <text evidence="20">The sequence shown here is derived from an EMBL/GenBank/DDBJ whole genome shotgun (WGS) entry which is preliminary data.</text>
</comment>
<evidence type="ECO:0008006" key="22">
    <source>
        <dbReference type="Google" id="ProtNLM"/>
    </source>
</evidence>
<dbReference type="InterPro" id="IPR003961">
    <property type="entry name" value="FN3_dom"/>
</dbReference>
<keyword evidence="4 17" id="KW-0732">Signal</keyword>
<dbReference type="EMBL" id="CAXIEN010000149">
    <property type="protein sequence ID" value="CAL1281785.1"/>
    <property type="molecule type" value="Genomic_DNA"/>
</dbReference>
<protein>
    <recommendedName>
        <fullName evidence="22">Down syndrome cell adhesion molecule-like protein Dscam2</fullName>
    </recommendedName>
</protein>
<dbReference type="PANTHER" id="PTHR44170:SF6">
    <property type="entry name" value="CONTACTIN"/>
    <property type="match status" value="1"/>
</dbReference>
<gene>
    <name evidence="20" type="ORF">LARSCL_LOCUS11777</name>
</gene>
<dbReference type="FunFam" id="2.60.40.10:FF:000333">
    <property type="entry name" value="Down syndrome cell adhesion molecule"/>
    <property type="match status" value="1"/>
</dbReference>
<feature type="region of interest" description="Disordered" evidence="15">
    <location>
        <begin position="35"/>
        <end position="55"/>
    </location>
</feature>
<dbReference type="CDD" id="cd20958">
    <property type="entry name" value="IgI_5_Dscam"/>
    <property type="match status" value="1"/>
</dbReference>
<dbReference type="FunFam" id="2.60.40.10:FF:000104">
    <property type="entry name" value="Down syndrome cell adhesion molecule b"/>
    <property type="match status" value="1"/>
</dbReference>
<dbReference type="GO" id="GO:0009653">
    <property type="term" value="P:anatomical structure morphogenesis"/>
    <property type="evidence" value="ECO:0007669"/>
    <property type="project" value="UniProtKB-ARBA"/>
</dbReference>
<evidence type="ECO:0000259" key="18">
    <source>
        <dbReference type="PROSITE" id="PS50835"/>
    </source>
</evidence>
<dbReference type="Pfam" id="PF13927">
    <property type="entry name" value="Ig_3"/>
    <property type="match status" value="5"/>
</dbReference>
<evidence type="ECO:0000256" key="15">
    <source>
        <dbReference type="SAM" id="MobiDB-lite"/>
    </source>
</evidence>
<dbReference type="Pfam" id="PF25059">
    <property type="entry name" value="FN3_DSCAM-DSCAML_C"/>
    <property type="match status" value="1"/>
</dbReference>
<evidence type="ECO:0000256" key="5">
    <source>
        <dbReference type="ARBA" id="ARBA00022737"/>
    </source>
</evidence>
<dbReference type="InterPro" id="IPR003599">
    <property type="entry name" value="Ig_sub"/>
</dbReference>
<evidence type="ECO:0000313" key="20">
    <source>
        <dbReference type="EMBL" id="CAL1281785.1"/>
    </source>
</evidence>
<dbReference type="GO" id="GO:0030154">
    <property type="term" value="P:cell differentiation"/>
    <property type="evidence" value="ECO:0007669"/>
    <property type="project" value="UniProtKB-ARBA"/>
</dbReference>
<dbReference type="InterPro" id="IPR036179">
    <property type="entry name" value="Ig-like_dom_sf"/>
</dbReference>
<evidence type="ECO:0000256" key="6">
    <source>
        <dbReference type="ARBA" id="ARBA00022889"/>
    </source>
</evidence>
<sequence length="1479" mass="163605">MTAAMSHFDDSMIISGLLLVLIMQGSCDPNRKDARGPIFRMEPPPRVEFSNNSGTELRCSADGYPPPRLTWLTREGNPARDVPGLRHTRSDGTLVFPPFPRSEYRQDVHDAVYQCSASNPAGTIISREVHVRGVIKQRFDPQVYDDFVVRGNTAVLKCHLPTFVREYVAVDSWIRDDKQVLKRNDMKGSSYSVLNSGELLIHGVLEKDSQRTFHCQTRHRLTGEMVMSVSAGKIVVTEPHASTLPRVTFSQPQVRTEEGAFTQLPCVAQGNPPPTYRWMKDTNGILKSIDENGRVWVNQGTLNIKKVQSSDGGKYQCIVRNSIGERRIESVLIVTAPLIVNMRPPRQVLNIGQEATFNCNVTGYPVHTITWKKDQRQLTSSSRVRLLSRDVLHITSVRRDDRGMYQCFVYNDLDGAQGTAELKISDVPPILISSFPEHTAHSGDTISLKCVTTGNPTPRITWYLDDIPIDQGPRVTAVDRIGDLGHVTSILNISEARGEDSGEYRCQGENDVGTTFHAARLNMYGPPFVRAMRNVTAVSGEDLTIRCPYGGYPIKGIRWFKNGVLLPLNHRQKVNHGGTLTIQGVQRTADRGEYSCSVKNSDGQTASGATYVSVVIPPVIDSHYFRESITVDEEARTKLMCVVIKGDPPMRFHWLKNGQTFLAHGDTTVQTFEDTSIVTFKKIVSSDRGQYTCVATNIAASNNRTMQLIVNVPPQWTVEPKNVSVVLGHKVWIDCAAVGFPAPSILWKKLLHTESSTGDFTYVHSNPRAHRFNNGTLVLSDVEESDEGSYLCQATNGIAAGLSKIIGLQVLVPPKFKEPFQTKTVTEESNTTLRCIATGHAPIVITWQKDKSLIDISKRGRFSIRDIADSRQTMSELQILKTHRNDTGTYSCSAVSDIGADEATIQYIVQGRPDPPTDISVVNVTSRSVTLQWEVKHDGNSHVTGSVVQYQSISDSSWNGQTSQLIVSGSENMATLRALTPNTLYFIRIVAENALGHSDSSEVLNVTTAEEAPSGSPRDVQVHSTGAQSMKVSFKPPPDDVTNGVIKGYYIGYRISSTSDPYTFKQVERSIDGQQQSTYITGLQPFTRYDIVVKAFNAAGAGPKSTKITGKTLETAPPTSPVVQVVGSTKNSIDIRWEKDPKDKSAITEYTLHYKTDDGNWQQERLSSDADKYTLRNLRCGNRYRLYMTASNSLGTGEPSEAVSARTKGAAPMSPQESVFVQPNSSSVTLNLGAWQSGGCPIRHFAVRYHPKYQNQWTTVTDKLDMPRDTYVVRHLSPDREYVVMVTAHSEAGLTQGEYSFRTLPASQAGAPSSPAFGKRETDLPFYRNVALIIPVVVSSLVLVMVIFIVAVCLRKHSQDRREFEMRKPCGDSLMMSDLGKQITDKTSKTSHYSCPAGNKGDYAEPYSCNDGIPPKQGADGLFATIKRCPTRPIYMSASYKQGTETTQPITPHGSTGNLDSSNSDRWRYQANSGHKPMR</sequence>
<feature type="domain" description="Ig-like" evidence="18">
    <location>
        <begin position="245"/>
        <end position="329"/>
    </location>
</feature>
<organism evidence="20 21">
    <name type="scientific">Larinioides sclopetarius</name>
    <dbReference type="NCBI Taxonomy" id="280406"/>
    <lineage>
        <taxon>Eukaryota</taxon>
        <taxon>Metazoa</taxon>
        <taxon>Ecdysozoa</taxon>
        <taxon>Arthropoda</taxon>
        <taxon>Chelicerata</taxon>
        <taxon>Arachnida</taxon>
        <taxon>Araneae</taxon>
        <taxon>Araneomorphae</taxon>
        <taxon>Entelegynae</taxon>
        <taxon>Araneoidea</taxon>
        <taxon>Araneidae</taxon>
        <taxon>Larinioides</taxon>
    </lineage>
</organism>
<feature type="domain" description="Ig-like" evidence="18">
    <location>
        <begin position="141"/>
        <end position="230"/>
    </location>
</feature>
<evidence type="ECO:0000256" key="16">
    <source>
        <dbReference type="SAM" id="Phobius"/>
    </source>
</evidence>
<evidence type="ECO:0000256" key="3">
    <source>
        <dbReference type="ARBA" id="ARBA00022692"/>
    </source>
</evidence>
<dbReference type="GO" id="GO:0005886">
    <property type="term" value="C:plasma membrane"/>
    <property type="evidence" value="ECO:0007669"/>
    <property type="project" value="UniProtKB-SubCell"/>
</dbReference>
<dbReference type="InterPro" id="IPR007110">
    <property type="entry name" value="Ig-like_dom"/>
</dbReference>
<evidence type="ECO:0000256" key="7">
    <source>
        <dbReference type="ARBA" id="ARBA00022902"/>
    </source>
</evidence>
<comment type="subcellular location">
    <subcellularLocation>
        <location evidence="1">Cell membrane</location>
        <topology evidence="1">Single-pass type I membrane protein</topology>
    </subcellularLocation>
    <subcellularLocation>
        <location evidence="14">Synapse</location>
    </subcellularLocation>
</comment>
<keyword evidence="13" id="KW-0393">Immunoglobulin domain</keyword>
<keyword evidence="12" id="KW-0325">Glycoprotein</keyword>